<accession>A0ACB5RA91</accession>
<dbReference type="Proteomes" id="UP001058074">
    <property type="component" value="Unassembled WGS sequence"/>
</dbReference>
<organism evidence="1 2">
    <name type="scientific">Inconstantimicrobium mannanitabidum</name>
    <dbReference type="NCBI Taxonomy" id="1604901"/>
    <lineage>
        <taxon>Bacteria</taxon>
        <taxon>Bacillati</taxon>
        <taxon>Bacillota</taxon>
        <taxon>Clostridia</taxon>
        <taxon>Eubacteriales</taxon>
        <taxon>Clostridiaceae</taxon>
        <taxon>Inconstantimicrobium</taxon>
    </lineage>
</organism>
<sequence length="57" mass="6926">MLFIIISALIISLLVYDYNEEKNVDDIPEEYRNLPEMNSFAKIKRMRRIRKCNVHRI</sequence>
<keyword evidence="2" id="KW-1185">Reference proteome</keyword>
<gene>
    <name evidence="1" type="ORF">rsdtw13_12180</name>
</gene>
<name>A0ACB5RA91_9CLOT</name>
<comment type="caution">
    <text evidence="1">The sequence shown here is derived from an EMBL/GenBank/DDBJ whole genome shotgun (WGS) entry which is preliminary data.</text>
</comment>
<proteinExistence type="predicted"/>
<evidence type="ECO:0000313" key="2">
    <source>
        <dbReference type="Proteomes" id="UP001058074"/>
    </source>
</evidence>
<reference evidence="1" key="1">
    <citation type="journal article" date="2025" name="Int. J. Syst. Evol. Microbiol.">
        <title>Inconstantimicrobium mannanitabidum sp. nov., a novel member of the family Clostridiaceae isolated from anoxic soil under the treatment of reductive soil disinfestation.</title>
        <authorList>
            <person name="Ueki A."/>
            <person name="Tonouchi A."/>
            <person name="Honma S."/>
            <person name="Kaku N."/>
            <person name="Ueki K."/>
        </authorList>
    </citation>
    <scope>NUCLEOTIDE SEQUENCE</scope>
    <source>
        <strain evidence="1">TW13</strain>
    </source>
</reference>
<evidence type="ECO:0000313" key="1">
    <source>
        <dbReference type="EMBL" id="GKX65960.1"/>
    </source>
</evidence>
<protein>
    <submittedName>
        <fullName evidence="1">Uncharacterized protein</fullName>
    </submittedName>
</protein>
<dbReference type="EMBL" id="BROD01000001">
    <property type="protein sequence ID" value="GKX65960.1"/>
    <property type="molecule type" value="Genomic_DNA"/>
</dbReference>